<organism evidence="1">
    <name type="scientific">Candidatus Iainarchaeum sp</name>
    <dbReference type="NCBI Taxonomy" id="3101447"/>
    <lineage>
        <taxon>Archaea</taxon>
        <taxon>Candidatus Iainarchaeota</taxon>
        <taxon>Candidatus Iainarchaeia</taxon>
        <taxon>Candidatus Iainarchaeales</taxon>
        <taxon>Candidatus Iainarchaeaceae</taxon>
        <taxon>Candidatus Iainarchaeum</taxon>
    </lineage>
</organism>
<dbReference type="AlphaFoldDB" id="A0A7T9DIR4"/>
<evidence type="ECO:0000313" key="1">
    <source>
        <dbReference type="EMBL" id="QQR92114.1"/>
    </source>
</evidence>
<dbReference type="EMBL" id="CP064981">
    <property type="protein sequence ID" value="QQR92114.1"/>
    <property type="molecule type" value="Genomic_DNA"/>
</dbReference>
<accession>A0A7T9DIR4</accession>
<sequence>MFRKIPSNEEIQKMISLNAPFLEKGTIEYLQKLARIIKVQRRKIRYAEHISKKSTIHKSANGLAAFYWLRFRRRLNWIDFKRTIHKDVKPMLQSMALHKSFTKGKSRLPKKRRKK</sequence>
<protein>
    <submittedName>
        <fullName evidence="1">Uncharacterized protein</fullName>
    </submittedName>
</protein>
<dbReference type="Proteomes" id="UP000596004">
    <property type="component" value="Chromosome"/>
</dbReference>
<gene>
    <name evidence="1" type="ORF">IPJ89_03025</name>
</gene>
<name>A0A7T9DIR4_9ARCH</name>
<reference evidence="1" key="1">
    <citation type="submission" date="2020-11" db="EMBL/GenBank/DDBJ databases">
        <title>Connecting structure to function with the recovery of over 1000 high-quality activated sludge metagenome-assembled genomes encoding full-length rRNA genes using long-read sequencing.</title>
        <authorList>
            <person name="Singleton C.M."/>
            <person name="Petriglieri F."/>
            <person name="Kristensen J.M."/>
            <person name="Kirkegaard R.H."/>
            <person name="Michaelsen T.Y."/>
            <person name="Andersen M.H."/>
            <person name="Karst S.M."/>
            <person name="Dueholm M.S."/>
            <person name="Nielsen P.H."/>
            <person name="Albertsen M."/>
        </authorList>
    </citation>
    <scope>NUCLEOTIDE SEQUENCE</scope>
    <source>
        <strain evidence="1">Fred_18-Q3-R57-64_BAT3C.431</strain>
    </source>
</reference>
<proteinExistence type="predicted"/>